<dbReference type="Gene3D" id="3.90.79.10">
    <property type="entry name" value="Nucleoside Triphosphate Pyrophosphohydrolase"/>
    <property type="match status" value="1"/>
</dbReference>
<sequence>MSTKAAKSKEVAVPRPSSRIVDNNKSYFTSVILISPENEVLLLHRVETSTSFASAHVFPGGNISANQDGECPPPTDTKRHDDALNYRKAAIRELFEESGILLAKDRVSGKLVHVNDAEKERGRRDIHADKLTFSDWLRGQNDAAEPDIDGLIPFTHWITPPNLPKRFTTQMYLYFLPIVELSEPDNTAQGLPEGGRQEIQTPTSDGGIEISEARFLRASAWLSQARAGEIMLYPPQFVLLSLVSQFLDQEASSDPTERQRRRAELLEFVHAGSPPWTDMFICPRSMKLLADKRAVLSLDHPGPELQGSGKKGEPDRVILVKFGKDGPRQLEVGFKKDILKENPASNLSHDPQPILLFSGPQSLATANSPSPSNPSRRNTTEQFAKMENEKGEIVDLYVPRKCSATNRIIKANDHASVQLSIGNVDENGRYTGDNQVYALSGFVRARGEADDSLNRLAQRDGYLKNVWSAQR</sequence>
<dbReference type="FunFam" id="3.30.1230.20:FF:000001">
    <property type="entry name" value="40S ribosomal protein S21"/>
    <property type="match status" value="1"/>
</dbReference>
<dbReference type="PANTHER" id="PTHR12318:SF0">
    <property type="entry name" value="ACYL-COENZYME A DIPHOSPHATASE NUDT19"/>
    <property type="match status" value="1"/>
</dbReference>
<proteinExistence type="inferred from homology"/>
<keyword evidence="4" id="KW-0479">Metal-binding</keyword>
<dbReference type="GO" id="GO:0022626">
    <property type="term" value="C:cytosolic ribosome"/>
    <property type="evidence" value="ECO:0007669"/>
    <property type="project" value="UniProtKB-ARBA"/>
</dbReference>
<reference evidence="13" key="1">
    <citation type="submission" date="2020-06" db="EMBL/GenBank/DDBJ databases">
        <title>A chromosome-scale genome assembly of Talaromyces rugulosus W13939.</title>
        <authorList>
            <person name="Wang B."/>
            <person name="Guo L."/>
            <person name="Ye K."/>
            <person name="Wang L."/>
        </authorList>
    </citation>
    <scope>NUCLEOTIDE SEQUENCE [LARGE SCALE GENOMIC DNA]</scope>
    <source>
        <strain evidence="13">W13939</strain>
    </source>
</reference>
<dbReference type="PROSITE" id="PS51462">
    <property type="entry name" value="NUDIX"/>
    <property type="match status" value="1"/>
</dbReference>
<keyword evidence="7" id="KW-0689">Ribosomal protein</keyword>
<dbReference type="SUPFAM" id="SSF55811">
    <property type="entry name" value="Nudix"/>
    <property type="match status" value="1"/>
</dbReference>
<dbReference type="Gene3D" id="3.30.1230.20">
    <property type="match status" value="1"/>
</dbReference>
<evidence type="ECO:0000256" key="10">
    <source>
        <dbReference type="SAM" id="MobiDB-lite"/>
    </source>
</evidence>
<dbReference type="GeneID" id="55997526"/>
<comment type="cofactor">
    <cofactor evidence="1">
        <name>Mn(2+)</name>
        <dbReference type="ChEBI" id="CHEBI:29035"/>
    </cofactor>
</comment>
<accession>A0A7H8R9S8</accession>
<gene>
    <name evidence="12" type="ORF">TRUGW13939_10045</name>
</gene>
<dbReference type="GO" id="GO:0006412">
    <property type="term" value="P:translation"/>
    <property type="evidence" value="ECO:0007669"/>
    <property type="project" value="InterPro"/>
</dbReference>
<evidence type="ECO:0000256" key="2">
    <source>
        <dbReference type="ARBA" id="ARBA00001946"/>
    </source>
</evidence>
<evidence type="ECO:0000259" key="11">
    <source>
        <dbReference type="PROSITE" id="PS51462"/>
    </source>
</evidence>
<dbReference type="PROSITE" id="PS00996">
    <property type="entry name" value="RIBOSOMAL_S21E"/>
    <property type="match status" value="1"/>
</dbReference>
<dbReference type="Proteomes" id="UP000509510">
    <property type="component" value="Chromosome V"/>
</dbReference>
<feature type="region of interest" description="Disordered" evidence="10">
    <location>
        <begin position="343"/>
        <end position="380"/>
    </location>
</feature>
<dbReference type="Pfam" id="PF01249">
    <property type="entry name" value="Ribosomal_S21e"/>
    <property type="match status" value="1"/>
</dbReference>
<evidence type="ECO:0000256" key="7">
    <source>
        <dbReference type="ARBA" id="ARBA00022980"/>
    </source>
</evidence>
<dbReference type="AlphaFoldDB" id="A0A7H8R9S8"/>
<dbReference type="OrthoDB" id="1695362at2759"/>
<name>A0A7H8R9S8_TALRU</name>
<dbReference type="InterPro" id="IPR000086">
    <property type="entry name" value="NUDIX_hydrolase_dom"/>
</dbReference>
<evidence type="ECO:0000256" key="1">
    <source>
        <dbReference type="ARBA" id="ARBA00001936"/>
    </source>
</evidence>
<comment type="similarity">
    <text evidence="3">Belongs to the eukaryotic ribosomal protein eS21 family.</text>
</comment>
<feature type="domain" description="Nudix hydrolase" evidence="11">
    <location>
        <begin position="24"/>
        <end position="238"/>
    </location>
</feature>
<dbReference type="GO" id="GO:0003735">
    <property type="term" value="F:structural constituent of ribosome"/>
    <property type="evidence" value="ECO:0007669"/>
    <property type="project" value="InterPro"/>
</dbReference>
<keyword evidence="6" id="KW-0460">Magnesium</keyword>
<dbReference type="CDD" id="cd18870">
    <property type="entry name" value="NUDIX_AcylCoAdiphos_Nudt19"/>
    <property type="match status" value="1"/>
</dbReference>
<evidence type="ECO:0000313" key="13">
    <source>
        <dbReference type="Proteomes" id="UP000509510"/>
    </source>
</evidence>
<protein>
    <recommendedName>
        <fullName evidence="11">Nudix hydrolase domain-containing protein</fullName>
    </recommendedName>
</protein>
<evidence type="ECO:0000256" key="5">
    <source>
        <dbReference type="ARBA" id="ARBA00022801"/>
    </source>
</evidence>
<dbReference type="InterPro" id="IPR001931">
    <property type="entry name" value="Ribosomal_eS21"/>
</dbReference>
<evidence type="ECO:0000256" key="3">
    <source>
        <dbReference type="ARBA" id="ARBA00010228"/>
    </source>
</evidence>
<dbReference type="GO" id="GO:0016818">
    <property type="term" value="F:hydrolase activity, acting on acid anhydrides, in phosphorus-containing anhydrides"/>
    <property type="evidence" value="ECO:0007669"/>
    <property type="project" value="InterPro"/>
</dbReference>
<dbReference type="Pfam" id="PF00293">
    <property type="entry name" value="NUDIX"/>
    <property type="match status" value="1"/>
</dbReference>
<organism evidence="12 13">
    <name type="scientific">Talaromyces rugulosus</name>
    <name type="common">Penicillium rugulosum</name>
    <dbReference type="NCBI Taxonomy" id="121627"/>
    <lineage>
        <taxon>Eukaryota</taxon>
        <taxon>Fungi</taxon>
        <taxon>Dikarya</taxon>
        <taxon>Ascomycota</taxon>
        <taxon>Pezizomycotina</taxon>
        <taxon>Eurotiomycetes</taxon>
        <taxon>Eurotiomycetidae</taxon>
        <taxon>Eurotiales</taxon>
        <taxon>Trichocomaceae</taxon>
        <taxon>Talaromyces</taxon>
        <taxon>Talaromyces sect. Islandici</taxon>
    </lineage>
</organism>
<evidence type="ECO:0000256" key="8">
    <source>
        <dbReference type="ARBA" id="ARBA00023211"/>
    </source>
</evidence>
<keyword evidence="13" id="KW-1185">Reference proteome</keyword>
<dbReference type="RefSeq" id="XP_035349051.1">
    <property type="nucleotide sequence ID" value="XM_035493158.1"/>
</dbReference>
<evidence type="ECO:0000256" key="4">
    <source>
        <dbReference type="ARBA" id="ARBA00022723"/>
    </source>
</evidence>
<dbReference type="InterPro" id="IPR039121">
    <property type="entry name" value="NUDT19"/>
</dbReference>
<dbReference type="GO" id="GO:0046872">
    <property type="term" value="F:metal ion binding"/>
    <property type="evidence" value="ECO:0007669"/>
    <property type="project" value="UniProtKB-KW"/>
</dbReference>
<feature type="compositionally biased region" description="Low complexity" evidence="10">
    <location>
        <begin position="364"/>
        <end position="377"/>
    </location>
</feature>
<keyword evidence="5" id="KW-0378">Hydrolase</keyword>
<dbReference type="GO" id="GO:1990904">
    <property type="term" value="C:ribonucleoprotein complex"/>
    <property type="evidence" value="ECO:0007669"/>
    <property type="project" value="UniProtKB-KW"/>
</dbReference>
<evidence type="ECO:0000256" key="9">
    <source>
        <dbReference type="ARBA" id="ARBA00023274"/>
    </source>
</evidence>
<dbReference type="KEGG" id="trg:TRUGW13939_10045"/>
<evidence type="ECO:0000256" key="6">
    <source>
        <dbReference type="ARBA" id="ARBA00022842"/>
    </source>
</evidence>
<evidence type="ECO:0000313" key="12">
    <source>
        <dbReference type="EMBL" id="QKX62877.1"/>
    </source>
</evidence>
<keyword evidence="8" id="KW-0464">Manganese</keyword>
<dbReference type="InterPro" id="IPR018279">
    <property type="entry name" value="Ribosomal_eS21_CS"/>
</dbReference>
<comment type="cofactor">
    <cofactor evidence="2">
        <name>Mg(2+)</name>
        <dbReference type="ChEBI" id="CHEBI:18420"/>
    </cofactor>
</comment>
<dbReference type="InterPro" id="IPR038579">
    <property type="entry name" value="Ribosomal_eS21_sf"/>
</dbReference>
<keyword evidence="9" id="KW-0687">Ribonucleoprotein</keyword>
<dbReference type="GO" id="GO:0042274">
    <property type="term" value="P:ribosomal small subunit biogenesis"/>
    <property type="evidence" value="ECO:0007669"/>
    <property type="project" value="UniProtKB-ARBA"/>
</dbReference>
<dbReference type="PANTHER" id="PTHR12318">
    <property type="entry name" value="TESTOSTERONE-REGULATED PROTEIN RP2"/>
    <property type="match status" value="1"/>
</dbReference>
<dbReference type="EMBL" id="CP055902">
    <property type="protein sequence ID" value="QKX62877.1"/>
    <property type="molecule type" value="Genomic_DNA"/>
</dbReference>
<dbReference type="InterPro" id="IPR015797">
    <property type="entry name" value="NUDIX_hydrolase-like_dom_sf"/>
</dbReference>
<dbReference type="GO" id="GO:0005739">
    <property type="term" value="C:mitochondrion"/>
    <property type="evidence" value="ECO:0007669"/>
    <property type="project" value="TreeGrafter"/>
</dbReference>